<proteinExistence type="predicted"/>
<organism evidence="3 4">
    <name type="scientific">Mycena metata</name>
    <dbReference type="NCBI Taxonomy" id="1033252"/>
    <lineage>
        <taxon>Eukaryota</taxon>
        <taxon>Fungi</taxon>
        <taxon>Dikarya</taxon>
        <taxon>Basidiomycota</taxon>
        <taxon>Agaricomycotina</taxon>
        <taxon>Agaricomycetes</taxon>
        <taxon>Agaricomycetidae</taxon>
        <taxon>Agaricales</taxon>
        <taxon>Marasmiineae</taxon>
        <taxon>Mycenaceae</taxon>
        <taxon>Mycena</taxon>
    </lineage>
</organism>
<evidence type="ECO:0000313" key="3">
    <source>
        <dbReference type="EMBL" id="KAJ7737071.1"/>
    </source>
</evidence>
<sequence length="399" mass="44460">MPNASLSDTMEYTPLMSSAPEDGLEDETQLKAPPKGHSQRSRMLFTVLMALLAIYSAAALHLSVLSDAPLLFTPKEIESKLRKALPTPNLEKGRDIIYEKNDKAPKMIFPRYITRVNAAEPDTVYYSAASVVLSPTVKIIISFYFMLINLTSFFQDSMIYHWRIRKDLIAAGTSYSSEGNVTALEIRNLTSPADPKTLKSLSWNTRPARLSLLGTVNFTSVKTQRNAEELDGQELRAPKPRFGCLGDTEITVEVTCSACVLEFGQIFSTPALVFFHHALYPSILVALVLCAVHVHPVASRALSLEQRDRKGYDITGGDRRELLDSRDRKGYDITGDPPALLDSPDRKAYDITGGDRRAILESRDRKGYDITGELPVLDARDRKGYDITRDDRRALSLDA</sequence>
<name>A0AAD7I7Z3_9AGAR</name>
<dbReference type="AlphaFoldDB" id="A0AAD7I7Z3"/>
<feature type="transmembrane region" description="Helical" evidence="2">
    <location>
        <begin position="124"/>
        <end position="148"/>
    </location>
</feature>
<gene>
    <name evidence="3" type="ORF">B0H16DRAFT_1730487</name>
</gene>
<keyword evidence="2" id="KW-0472">Membrane</keyword>
<reference evidence="3" key="1">
    <citation type="submission" date="2023-03" db="EMBL/GenBank/DDBJ databases">
        <title>Massive genome expansion in bonnet fungi (Mycena s.s.) driven by repeated elements and novel gene families across ecological guilds.</title>
        <authorList>
            <consortium name="Lawrence Berkeley National Laboratory"/>
            <person name="Harder C.B."/>
            <person name="Miyauchi S."/>
            <person name="Viragh M."/>
            <person name="Kuo A."/>
            <person name="Thoen E."/>
            <person name="Andreopoulos B."/>
            <person name="Lu D."/>
            <person name="Skrede I."/>
            <person name="Drula E."/>
            <person name="Henrissat B."/>
            <person name="Morin E."/>
            <person name="Kohler A."/>
            <person name="Barry K."/>
            <person name="LaButti K."/>
            <person name="Morin E."/>
            <person name="Salamov A."/>
            <person name="Lipzen A."/>
            <person name="Mereny Z."/>
            <person name="Hegedus B."/>
            <person name="Baldrian P."/>
            <person name="Stursova M."/>
            <person name="Weitz H."/>
            <person name="Taylor A."/>
            <person name="Grigoriev I.V."/>
            <person name="Nagy L.G."/>
            <person name="Martin F."/>
            <person name="Kauserud H."/>
        </authorList>
    </citation>
    <scope>NUCLEOTIDE SEQUENCE</scope>
    <source>
        <strain evidence="3">CBHHK182m</strain>
    </source>
</reference>
<dbReference type="Proteomes" id="UP001215598">
    <property type="component" value="Unassembled WGS sequence"/>
</dbReference>
<feature type="region of interest" description="Disordered" evidence="1">
    <location>
        <begin position="1"/>
        <end position="37"/>
    </location>
</feature>
<keyword evidence="2" id="KW-0812">Transmembrane</keyword>
<dbReference type="EMBL" id="JARKIB010000118">
    <property type="protein sequence ID" value="KAJ7737071.1"/>
    <property type="molecule type" value="Genomic_DNA"/>
</dbReference>
<comment type="caution">
    <text evidence="3">The sequence shown here is derived from an EMBL/GenBank/DDBJ whole genome shotgun (WGS) entry which is preliminary data.</text>
</comment>
<evidence type="ECO:0000256" key="2">
    <source>
        <dbReference type="SAM" id="Phobius"/>
    </source>
</evidence>
<protein>
    <submittedName>
        <fullName evidence="3">Uncharacterized protein</fullName>
    </submittedName>
</protein>
<feature type="transmembrane region" description="Helical" evidence="2">
    <location>
        <begin position="43"/>
        <end position="64"/>
    </location>
</feature>
<evidence type="ECO:0000256" key="1">
    <source>
        <dbReference type="SAM" id="MobiDB-lite"/>
    </source>
</evidence>
<keyword evidence="2" id="KW-1133">Transmembrane helix</keyword>
<evidence type="ECO:0000313" key="4">
    <source>
        <dbReference type="Proteomes" id="UP001215598"/>
    </source>
</evidence>
<keyword evidence="4" id="KW-1185">Reference proteome</keyword>
<accession>A0AAD7I7Z3</accession>
<feature type="compositionally biased region" description="Polar residues" evidence="1">
    <location>
        <begin position="1"/>
        <end position="10"/>
    </location>
</feature>